<dbReference type="EMBL" id="JSZA02000224">
    <property type="protein sequence ID" value="KHD04880.2"/>
    <property type="molecule type" value="Genomic_DNA"/>
</dbReference>
<organism evidence="7 8">
    <name type="scientific">Candidatus Thiomargarita nelsonii</name>
    <dbReference type="NCBI Taxonomy" id="1003181"/>
    <lineage>
        <taxon>Bacteria</taxon>
        <taxon>Pseudomonadati</taxon>
        <taxon>Pseudomonadota</taxon>
        <taxon>Gammaproteobacteria</taxon>
        <taxon>Thiotrichales</taxon>
        <taxon>Thiotrichaceae</taxon>
        <taxon>Thiomargarita</taxon>
    </lineage>
</organism>
<evidence type="ECO:0000256" key="3">
    <source>
        <dbReference type="ARBA" id="ARBA00022676"/>
    </source>
</evidence>
<evidence type="ECO:0000256" key="5">
    <source>
        <dbReference type="ARBA" id="ARBA00023136"/>
    </source>
</evidence>
<dbReference type="Gene3D" id="3.90.550.10">
    <property type="entry name" value="Spore Coat Polysaccharide Biosynthesis Protein SpsA, Chain A"/>
    <property type="match status" value="1"/>
</dbReference>
<name>A0A0A6P1X5_9GAMM</name>
<keyword evidence="5" id="KW-0472">Membrane</keyword>
<evidence type="ECO:0000256" key="1">
    <source>
        <dbReference type="ARBA" id="ARBA00004236"/>
    </source>
</evidence>
<dbReference type="Pfam" id="PF00535">
    <property type="entry name" value="Glycos_transf_2"/>
    <property type="match status" value="1"/>
</dbReference>
<evidence type="ECO:0000313" key="8">
    <source>
        <dbReference type="Proteomes" id="UP000030428"/>
    </source>
</evidence>
<dbReference type="AlphaFoldDB" id="A0A0A6P1X5"/>
<protein>
    <submittedName>
        <fullName evidence="7">Glycosyl transferase</fullName>
    </submittedName>
</protein>
<sequence length="231" mass="26104">MWRGVVLSGRLSIIIPALNEQAVIAPTLQTLQALREVGHEVIVVDGGSSDKTRSLAAPLVDRILRADRGRARQMNVGAQFAHHDILLFLHADTRLPAEADVLIFEGLEKTGRKWGRFDVRLSGRVWLLRVVERLMNWRSCLTGIATGDQAIFMQRSLYQQVAGFPDIPLMEDIALSGRLRRFSRPVCIGTPVLTSSRRWEEYGVVRTILLMWGLRLAYALGVSPWTLKRFY</sequence>
<evidence type="ECO:0000259" key="6">
    <source>
        <dbReference type="Pfam" id="PF00535"/>
    </source>
</evidence>
<comment type="caution">
    <text evidence="7">The sequence shown here is derived from an EMBL/GenBank/DDBJ whole genome shotgun (WGS) entry which is preliminary data.</text>
</comment>
<proteinExistence type="predicted"/>
<dbReference type="PANTHER" id="PTHR43646">
    <property type="entry name" value="GLYCOSYLTRANSFERASE"/>
    <property type="match status" value="1"/>
</dbReference>
<dbReference type="InterPro" id="IPR001173">
    <property type="entry name" value="Glyco_trans_2-like"/>
</dbReference>
<dbReference type="PANTHER" id="PTHR43646:SF2">
    <property type="entry name" value="GLYCOSYLTRANSFERASE 2-LIKE DOMAIN-CONTAINING PROTEIN"/>
    <property type="match status" value="1"/>
</dbReference>
<evidence type="ECO:0000313" key="7">
    <source>
        <dbReference type="EMBL" id="KHD04880.2"/>
    </source>
</evidence>
<keyword evidence="8" id="KW-1185">Reference proteome</keyword>
<dbReference type="InterPro" id="IPR029044">
    <property type="entry name" value="Nucleotide-diphossugar_trans"/>
</dbReference>
<keyword evidence="2" id="KW-1003">Cell membrane</keyword>
<accession>A0A0A6P1X5</accession>
<dbReference type="InterPro" id="IPR026461">
    <property type="entry name" value="Trfase_2_rSAM/seldom_assoc"/>
</dbReference>
<dbReference type="SUPFAM" id="SSF53448">
    <property type="entry name" value="Nucleotide-diphospho-sugar transferases"/>
    <property type="match status" value="1"/>
</dbReference>
<gene>
    <name evidence="7" type="ORF">PN36_30425</name>
</gene>
<dbReference type="Proteomes" id="UP000030428">
    <property type="component" value="Unassembled WGS sequence"/>
</dbReference>
<evidence type="ECO:0000256" key="2">
    <source>
        <dbReference type="ARBA" id="ARBA00022475"/>
    </source>
</evidence>
<dbReference type="GO" id="GO:0005886">
    <property type="term" value="C:plasma membrane"/>
    <property type="evidence" value="ECO:0007669"/>
    <property type="project" value="UniProtKB-SubCell"/>
</dbReference>
<dbReference type="GO" id="GO:0016757">
    <property type="term" value="F:glycosyltransferase activity"/>
    <property type="evidence" value="ECO:0007669"/>
    <property type="project" value="UniProtKB-KW"/>
</dbReference>
<comment type="subcellular location">
    <subcellularLocation>
        <location evidence="1">Cell membrane</location>
    </subcellularLocation>
</comment>
<keyword evidence="4 7" id="KW-0808">Transferase</keyword>
<reference evidence="7 8" key="1">
    <citation type="journal article" date="2016" name="Front. Microbiol.">
        <title>Single-Cell (Meta-)Genomics of a Dimorphic Candidatus Thiomargarita nelsonii Reveals Genomic Plasticity.</title>
        <authorList>
            <person name="Flood B.E."/>
            <person name="Fliss P."/>
            <person name="Jones D.S."/>
            <person name="Dick G.J."/>
            <person name="Jain S."/>
            <person name="Kaster A.K."/>
            <person name="Winkel M."/>
            <person name="Mussmann M."/>
            <person name="Bailey J."/>
        </authorList>
    </citation>
    <scope>NUCLEOTIDE SEQUENCE [LARGE SCALE GENOMIC DNA]</scope>
    <source>
        <strain evidence="7">Hydrate Ridge</strain>
    </source>
</reference>
<dbReference type="CDD" id="cd02522">
    <property type="entry name" value="GT_2_like_a"/>
    <property type="match status" value="1"/>
</dbReference>
<keyword evidence="3" id="KW-0328">Glycosyltransferase</keyword>
<dbReference type="NCBIfam" id="TIGR04283">
    <property type="entry name" value="glyco_like_mftF"/>
    <property type="match status" value="1"/>
</dbReference>
<feature type="domain" description="Glycosyltransferase 2-like" evidence="6">
    <location>
        <begin position="12"/>
        <end position="111"/>
    </location>
</feature>
<evidence type="ECO:0000256" key="4">
    <source>
        <dbReference type="ARBA" id="ARBA00022679"/>
    </source>
</evidence>